<evidence type="ECO:0000256" key="2">
    <source>
        <dbReference type="ARBA" id="ARBA00012438"/>
    </source>
</evidence>
<evidence type="ECO:0000256" key="5">
    <source>
        <dbReference type="ARBA" id="ARBA00022777"/>
    </source>
</evidence>
<dbReference type="Pfam" id="PF02518">
    <property type="entry name" value="HATPase_c"/>
    <property type="match status" value="1"/>
</dbReference>
<proteinExistence type="predicted"/>
<dbReference type="PROSITE" id="PS50109">
    <property type="entry name" value="HIS_KIN"/>
    <property type="match status" value="1"/>
</dbReference>
<dbReference type="InterPro" id="IPR036890">
    <property type="entry name" value="HATPase_C_sf"/>
</dbReference>
<sequence length="293" mass="31939">MRSSEQDIHRWVQRLAEDPAHADNPLLAEFRSLADRHVKLLRQLTKIAKISDRLQGETKAMAQQQRQFVLMISHEFRTPLAIIDSASQMMEMEPQLPAPVVPRLRKIRNAVGRMLHLIDRCLADDRLGRSGEATVFDLPALLTGLVADALAGGPIHRIEATGCDHPLPVTGDRELLSVVFSNLVENAVKYAPNGGVIRLALSREGEYAVVRVSDEGIGINAADAERVFDKFYRASNAAGTTGAGLGLYLARRIVEAHGGSIELDSVPDRGSTFAVRLPASNRCDGASDGRARP</sequence>
<dbReference type="CDD" id="cd00082">
    <property type="entry name" value="HisKA"/>
    <property type="match status" value="1"/>
</dbReference>
<evidence type="ECO:0000256" key="4">
    <source>
        <dbReference type="ARBA" id="ARBA00022679"/>
    </source>
</evidence>
<dbReference type="EMBL" id="CP029352">
    <property type="protein sequence ID" value="AWK85221.1"/>
    <property type="molecule type" value="Genomic_DNA"/>
</dbReference>
<dbReference type="PRINTS" id="PR00344">
    <property type="entry name" value="BCTRLSENSOR"/>
</dbReference>
<keyword evidence="5 8" id="KW-0418">Kinase</keyword>
<dbReference type="SMART" id="SM00387">
    <property type="entry name" value="HATPase_c"/>
    <property type="match status" value="1"/>
</dbReference>
<gene>
    <name evidence="8" type="ORF">DEW08_02610</name>
</gene>
<feature type="domain" description="Histidine kinase" evidence="7">
    <location>
        <begin position="71"/>
        <end position="281"/>
    </location>
</feature>
<dbReference type="GO" id="GO:0000155">
    <property type="term" value="F:phosphorelay sensor kinase activity"/>
    <property type="evidence" value="ECO:0007669"/>
    <property type="project" value="InterPro"/>
</dbReference>
<keyword evidence="4" id="KW-0808">Transferase</keyword>
<protein>
    <recommendedName>
        <fullName evidence="2">histidine kinase</fullName>
        <ecNumber evidence="2">2.7.13.3</ecNumber>
    </recommendedName>
</protein>
<dbReference type="InterPro" id="IPR050736">
    <property type="entry name" value="Sensor_HK_Regulatory"/>
</dbReference>
<dbReference type="SUPFAM" id="SSF47384">
    <property type="entry name" value="Homodimeric domain of signal transducing histidine kinase"/>
    <property type="match status" value="1"/>
</dbReference>
<dbReference type="Proteomes" id="UP000245629">
    <property type="component" value="Chromosome 1"/>
</dbReference>
<evidence type="ECO:0000256" key="3">
    <source>
        <dbReference type="ARBA" id="ARBA00022553"/>
    </source>
</evidence>
<dbReference type="RefSeq" id="WP_109324246.1">
    <property type="nucleotide sequence ID" value="NZ_CP029352.1"/>
</dbReference>
<dbReference type="PANTHER" id="PTHR43711">
    <property type="entry name" value="TWO-COMPONENT HISTIDINE KINASE"/>
    <property type="match status" value="1"/>
</dbReference>
<keyword evidence="6" id="KW-0902">Two-component regulatory system</keyword>
<organism evidence="8 9">
    <name type="scientific">Azospirillum thermophilum</name>
    <dbReference type="NCBI Taxonomy" id="2202148"/>
    <lineage>
        <taxon>Bacteria</taxon>
        <taxon>Pseudomonadati</taxon>
        <taxon>Pseudomonadota</taxon>
        <taxon>Alphaproteobacteria</taxon>
        <taxon>Rhodospirillales</taxon>
        <taxon>Azospirillaceae</taxon>
        <taxon>Azospirillum</taxon>
    </lineage>
</organism>
<dbReference type="Pfam" id="PF00512">
    <property type="entry name" value="HisKA"/>
    <property type="match status" value="1"/>
</dbReference>
<dbReference type="InterPro" id="IPR003661">
    <property type="entry name" value="HisK_dim/P_dom"/>
</dbReference>
<evidence type="ECO:0000313" key="9">
    <source>
        <dbReference type="Proteomes" id="UP000245629"/>
    </source>
</evidence>
<dbReference type="CDD" id="cd00075">
    <property type="entry name" value="HATPase"/>
    <property type="match status" value="1"/>
</dbReference>
<dbReference type="Gene3D" id="3.30.565.10">
    <property type="entry name" value="Histidine kinase-like ATPase, C-terminal domain"/>
    <property type="match status" value="1"/>
</dbReference>
<accession>A0A2S2CL61</accession>
<dbReference type="InterPro" id="IPR036097">
    <property type="entry name" value="HisK_dim/P_sf"/>
</dbReference>
<name>A0A2S2CL61_9PROT</name>
<dbReference type="InterPro" id="IPR005467">
    <property type="entry name" value="His_kinase_dom"/>
</dbReference>
<dbReference type="OrthoDB" id="9806130at2"/>
<comment type="catalytic activity">
    <reaction evidence="1">
        <text>ATP + protein L-histidine = ADP + protein N-phospho-L-histidine.</text>
        <dbReference type="EC" id="2.7.13.3"/>
    </reaction>
</comment>
<dbReference type="SUPFAM" id="SSF55874">
    <property type="entry name" value="ATPase domain of HSP90 chaperone/DNA topoisomerase II/histidine kinase"/>
    <property type="match status" value="1"/>
</dbReference>
<dbReference type="SMART" id="SM00388">
    <property type="entry name" value="HisKA"/>
    <property type="match status" value="1"/>
</dbReference>
<dbReference type="EC" id="2.7.13.3" evidence="2"/>
<evidence type="ECO:0000259" key="7">
    <source>
        <dbReference type="PROSITE" id="PS50109"/>
    </source>
</evidence>
<keyword evidence="9" id="KW-1185">Reference proteome</keyword>
<evidence type="ECO:0000256" key="6">
    <source>
        <dbReference type="ARBA" id="ARBA00023012"/>
    </source>
</evidence>
<dbReference type="AlphaFoldDB" id="A0A2S2CL61"/>
<dbReference type="Gene3D" id="1.10.287.130">
    <property type="match status" value="1"/>
</dbReference>
<dbReference type="KEGG" id="azz:DEW08_02610"/>
<dbReference type="PANTHER" id="PTHR43711:SF1">
    <property type="entry name" value="HISTIDINE KINASE 1"/>
    <property type="match status" value="1"/>
</dbReference>
<dbReference type="InterPro" id="IPR004358">
    <property type="entry name" value="Sig_transdc_His_kin-like_C"/>
</dbReference>
<dbReference type="FunFam" id="3.30.565.10:FF:000006">
    <property type="entry name" value="Sensor histidine kinase WalK"/>
    <property type="match status" value="1"/>
</dbReference>
<dbReference type="InterPro" id="IPR003594">
    <property type="entry name" value="HATPase_dom"/>
</dbReference>
<evidence type="ECO:0000313" key="8">
    <source>
        <dbReference type="EMBL" id="AWK85221.1"/>
    </source>
</evidence>
<reference evidence="9" key="1">
    <citation type="submission" date="2018-05" db="EMBL/GenBank/DDBJ databases">
        <title>Azospirillum thermophila sp. nov., a novel isolated from hot spring.</title>
        <authorList>
            <person name="Zhao Z."/>
        </authorList>
    </citation>
    <scope>NUCLEOTIDE SEQUENCE [LARGE SCALE GENOMIC DNA]</scope>
    <source>
        <strain evidence="9">CFH 70021</strain>
    </source>
</reference>
<evidence type="ECO:0000256" key="1">
    <source>
        <dbReference type="ARBA" id="ARBA00000085"/>
    </source>
</evidence>
<keyword evidence="3" id="KW-0597">Phosphoprotein</keyword>